<evidence type="ECO:0000256" key="2">
    <source>
        <dbReference type="SAM" id="MobiDB-lite"/>
    </source>
</evidence>
<evidence type="ECO:0000313" key="6">
    <source>
        <dbReference type="Proteomes" id="UP000271889"/>
    </source>
</evidence>
<protein>
    <recommendedName>
        <fullName evidence="4">Nematode cuticle collagen N-terminal domain-containing protein</fullName>
    </recommendedName>
</protein>
<dbReference type="Gene3D" id="1.20.5.320">
    <property type="entry name" value="6-Phosphogluconate Dehydrogenase, domain 3"/>
    <property type="match status" value="1"/>
</dbReference>
<keyword evidence="6" id="KW-1185">Reference proteome</keyword>
<dbReference type="PANTHER" id="PTHR24637:SF377">
    <property type="entry name" value="COLLAGEN TYPE IX ALPHA 1 CHAIN"/>
    <property type="match status" value="1"/>
</dbReference>
<feature type="compositionally biased region" description="Pro residues" evidence="2">
    <location>
        <begin position="99"/>
        <end position="114"/>
    </location>
</feature>
<feature type="region of interest" description="Disordered" evidence="2">
    <location>
        <begin position="83"/>
        <end position="167"/>
    </location>
</feature>
<dbReference type="InterPro" id="IPR008160">
    <property type="entry name" value="Collagen"/>
</dbReference>
<keyword evidence="3" id="KW-1133">Transmembrane helix</keyword>
<keyword evidence="3" id="KW-0472">Membrane</keyword>
<name>A0A3P6STV2_CYLGO</name>
<dbReference type="SMART" id="SM01088">
    <property type="entry name" value="Col_cuticle_N"/>
    <property type="match status" value="1"/>
</dbReference>
<evidence type="ECO:0000313" key="5">
    <source>
        <dbReference type="EMBL" id="VDK74539.1"/>
    </source>
</evidence>
<feature type="non-terminal residue" evidence="5">
    <location>
        <position position="167"/>
    </location>
</feature>
<reference evidence="5 6" key="1">
    <citation type="submission" date="2018-11" db="EMBL/GenBank/DDBJ databases">
        <authorList>
            <consortium name="Pathogen Informatics"/>
        </authorList>
    </citation>
    <scope>NUCLEOTIDE SEQUENCE [LARGE SCALE GENOMIC DNA]</scope>
</reference>
<dbReference type="EMBL" id="UYRV01023925">
    <property type="protein sequence ID" value="VDK74539.1"/>
    <property type="molecule type" value="Genomic_DNA"/>
</dbReference>
<dbReference type="PANTHER" id="PTHR24637">
    <property type="entry name" value="COLLAGEN"/>
    <property type="match status" value="1"/>
</dbReference>
<dbReference type="OrthoDB" id="5877755at2759"/>
<gene>
    <name evidence="5" type="ORF">CGOC_LOCUS7047</name>
</gene>
<evidence type="ECO:0000256" key="1">
    <source>
        <dbReference type="ARBA" id="ARBA00022737"/>
    </source>
</evidence>
<proteinExistence type="predicted"/>
<sequence length="167" mass="17167">MSNVILIGSVATLAFVIASLVTMVALLKEISDLQMEVQVGMDEFKGISEDTWSRIMTKHLHPTGVSDALPNFESLFARRPRANGFPEQCNCGEKSRDCPPGPQGPPGPKGPPGEPGKDGEDGRPGAPGVALAVTHELPGGCIKCPAGPPGPRGPAGDQGPPGPAGPF</sequence>
<accession>A0A3P6STV2</accession>
<evidence type="ECO:0000259" key="4">
    <source>
        <dbReference type="SMART" id="SM01088"/>
    </source>
</evidence>
<keyword evidence="3" id="KW-0812">Transmembrane</keyword>
<evidence type="ECO:0000256" key="3">
    <source>
        <dbReference type="SAM" id="Phobius"/>
    </source>
</evidence>
<dbReference type="InterPro" id="IPR002486">
    <property type="entry name" value="Col_cuticle_N"/>
</dbReference>
<dbReference type="Pfam" id="PF01391">
    <property type="entry name" value="Collagen"/>
    <property type="match status" value="1"/>
</dbReference>
<dbReference type="Pfam" id="PF01484">
    <property type="entry name" value="Col_cuticle_N"/>
    <property type="match status" value="1"/>
</dbReference>
<dbReference type="Proteomes" id="UP000271889">
    <property type="component" value="Unassembled WGS sequence"/>
</dbReference>
<dbReference type="AlphaFoldDB" id="A0A3P6STV2"/>
<dbReference type="GO" id="GO:0042302">
    <property type="term" value="F:structural constituent of cuticle"/>
    <property type="evidence" value="ECO:0007669"/>
    <property type="project" value="InterPro"/>
</dbReference>
<feature type="domain" description="Nematode cuticle collagen N-terminal" evidence="4">
    <location>
        <begin position="3"/>
        <end position="55"/>
    </location>
</feature>
<feature type="transmembrane region" description="Helical" evidence="3">
    <location>
        <begin position="6"/>
        <end position="27"/>
    </location>
</feature>
<organism evidence="5 6">
    <name type="scientific">Cylicostephanus goldi</name>
    <name type="common">Nematode worm</name>
    <dbReference type="NCBI Taxonomy" id="71465"/>
    <lineage>
        <taxon>Eukaryota</taxon>
        <taxon>Metazoa</taxon>
        <taxon>Ecdysozoa</taxon>
        <taxon>Nematoda</taxon>
        <taxon>Chromadorea</taxon>
        <taxon>Rhabditida</taxon>
        <taxon>Rhabditina</taxon>
        <taxon>Rhabditomorpha</taxon>
        <taxon>Strongyloidea</taxon>
        <taxon>Strongylidae</taxon>
        <taxon>Cylicostephanus</taxon>
    </lineage>
</organism>
<keyword evidence="1" id="KW-0677">Repeat</keyword>